<dbReference type="EMBL" id="JBHTLR010000034">
    <property type="protein sequence ID" value="MFD1218351.1"/>
    <property type="molecule type" value="Genomic_DNA"/>
</dbReference>
<protein>
    <submittedName>
        <fullName evidence="2">Glycerophosphodiester phosphodiesterase</fullName>
    </submittedName>
</protein>
<name>A0ABW3UF95_9GAMM</name>
<sequence>MQDADTLFCFAHRGYPKRATENTLQAITHALEFDIDGVEIDVWNVGGELIVKHDRRLGRLLAGQELLTDLSPAEVRKRLLPGGEQVPTLYEVLELVGNHVQLNIELKGPNCAELATRVLESYVRDNNATFEQYLFSSFDHRQVYECLQRLPQVRRGALVDGVPLDLAALGEPLKAYSIHHSLNFVCPEIIADARQRGFKNYVFTVNHRHDLELVAAMGADGVFTDEPQLIMDYNQSRTAEMMLEQLAGSDSNFPLP</sequence>
<dbReference type="Proteomes" id="UP001597264">
    <property type="component" value="Unassembled WGS sequence"/>
</dbReference>
<dbReference type="InterPro" id="IPR017946">
    <property type="entry name" value="PLC-like_Pdiesterase_TIM-brl"/>
</dbReference>
<reference evidence="3" key="1">
    <citation type="journal article" date="2019" name="Int. J. Syst. Evol. Microbiol.">
        <title>The Global Catalogue of Microorganisms (GCM) 10K type strain sequencing project: providing services to taxonomists for standard genome sequencing and annotation.</title>
        <authorList>
            <consortium name="The Broad Institute Genomics Platform"/>
            <consortium name="The Broad Institute Genome Sequencing Center for Infectious Disease"/>
            <person name="Wu L."/>
            <person name="Ma J."/>
        </authorList>
    </citation>
    <scope>NUCLEOTIDE SEQUENCE [LARGE SCALE GENOMIC DNA]</scope>
    <source>
        <strain evidence="3">CCUG 54356</strain>
    </source>
</reference>
<keyword evidence="3" id="KW-1185">Reference proteome</keyword>
<dbReference type="PANTHER" id="PTHR46211">
    <property type="entry name" value="GLYCEROPHOSPHORYL DIESTER PHOSPHODIESTERASE"/>
    <property type="match status" value="1"/>
</dbReference>
<gene>
    <name evidence="2" type="ORF">ACFQ2X_17250</name>
</gene>
<dbReference type="SUPFAM" id="SSF51695">
    <property type="entry name" value="PLC-like phosphodiesterases"/>
    <property type="match status" value="1"/>
</dbReference>
<dbReference type="RefSeq" id="WP_230435155.1">
    <property type="nucleotide sequence ID" value="NZ_CP087715.1"/>
</dbReference>
<dbReference type="PANTHER" id="PTHR46211:SF1">
    <property type="entry name" value="GLYCEROPHOSPHODIESTER PHOSPHODIESTERASE, CYTOPLASMIC"/>
    <property type="match status" value="1"/>
</dbReference>
<evidence type="ECO:0000259" key="1">
    <source>
        <dbReference type="PROSITE" id="PS51704"/>
    </source>
</evidence>
<evidence type="ECO:0000313" key="2">
    <source>
        <dbReference type="EMBL" id="MFD1218351.1"/>
    </source>
</evidence>
<accession>A0ABW3UF95</accession>
<proteinExistence type="predicted"/>
<evidence type="ECO:0000313" key="3">
    <source>
        <dbReference type="Proteomes" id="UP001597264"/>
    </source>
</evidence>
<organism evidence="2 3">
    <name type="scientific">Microbulbifer celer</name>
    <dbReference type="NCBI Taxonomy" id="435905"/>
    <lineage>
        <taxon>Bacteria</taxon>
        <taxon>Pseudomonadati</taxon>
        <taxon>Pseudomonadota</taxon>
        <taxon>Gammaproteobacteria</taxon>
        <taxon>Cellvibrionales</taxon>
        <taxon>Microbulbiferaceae</taxon>
        <taxon>Microbulbifer</taxon>
    </lineage>
</organism>
<dbReference type="InterPro" id="IPR030395">
    <property type="entry name" value="GP_PDE_dom"/>
</dbReference>
<dbReference type="CDD" id="cd08556">
    <property type="entry name" value="GDPD"/>
    <property type="match status" value="1"/>
</dbReference>
<dbReference type="Gene3D" id="3.20.20.190">
    <property type="entry name" value="Phosphatidylinositol (PI) phosphodiesterase"/>
    <property type="match status" value="1"/>
</dbReference>
<feature type="domain" description="GP-PDE" evidence="1">
    <location>
        <begin position="7"/>
        <end position="234"/>
    </location>
</feature>
<comment type="caution">
    <text evidence="2">The sequence shown here is derived from an EMBL/GenBank/DDBJ whole genome shotgun (WGS) entry which is preliminary data.</text>
</comment>
<dbReference type="Pfam" id="PF03009">
    <property type="entry name" value="GDPD"/>
    <property type="match status" value="1"/>
</dbReference>
<dbReference type="PROSITE" id="PS51704">
    <property type="entry name" value="GP_PDE"/>
    <property type="match status" value="1"/>
</dbReference>